<reference evidence="2" key="1">
    <citation type="journal article" date="2021" name="Nat. Commun.">
        <title>Genetic determinants of endophytism in the Arabidopsis root mycobiome.</title>
        <authorList>
            <person name="Mesny F."/>
            <person name="Miyauchi S."/>
            <person name="Thiergart T."/>
            <person name="Pickel B."/>
            <person name="Atanasova L."/>
            <person name="Karlsson M."/>
            <person name="Huettel B."/>
            <person name="Barry K.W."/>
            <person name="Haridas S."/>
            <person name="Chen C."/>
            <person name="Bauer D."/>
            <person name="Andreopoulos W."/>
            <person name="Pangilinan J."/>
            <person name="LaButti K."/>
            <person name="Riley R."/>
            <person name="Lipzen A."/>
            <person name="Clum A."/>
            <person name="Drula E."/>
            <person name="Henrissat B."/>
            <person name="Kohler A."/>
            <person name="Grigoriev I.V."/>
            <person name="Martin F.M."/>
            <person name="Hacquard S."/>
        </authorList>
    </citation>
    <scope>NUCLEOTIDE SEQUENCE</scope>
    <source>
        <strain evidence="2">MPI-CAGE-AT-0023</strain>
    </source>
</reference>
<dbReference type="Proteomes" id="UP000720189">
    <property type="component" value="Unassembled WGS sequence"/>
</dbReference>
<sequence>MSHLEARKYFLLSITLAFALLFAFASAWHEVPLWTDKGPRPSAIRAIIPSNRPFGQWRAVHDAMKACSNITELELRMVGPSCTEHPHGWNLPFRTDGSDRYLSAPQILSFYNYEFHKSEWENIRTGTPHWANEDGSWPVSNSTNSVMRWATDMFYRSRWKIDRMTHEYKYAIGLADYSTWWGHGKAQRWYDQRHIPIERLSMDNMQLWLEAMDFSEVHTLSIEDTGTRPEGKGLLIHLPSALTGLKTLSIQGRWLNWRTYLAEWEAAPGPLPKNKWSSSPPPPARDFLLALPPSLKNLAWTESGTLQEDVFDSVLKHHGASLQHLKWTNRERVFKPRPILTDDQLQSLGKWAPGLTSLNIDLERENRTWPQDQLNILSKTLPNLRNLMNGTSAAERENHILESAPDIEEVLDLFQGLRKSKVGEKLESVEFRQGDWTVDWPLVASIWEDRFWVKCWVVERDGGPASRCKSGHENVFESDWIE</sequence>
<keyword evidence="1" id="KW-0732">Signal</keyword>
<gene>
    <name evidence="2" type="ORF">BKA55DRAFT_667838</name>
</gene>
<comment type="caution">
    <text evidence="2">The sequence shown here is derived from an EMBL/GenBank/DDBJ whole genome shotgun (WGS) entry which is preliminary data.</text>
</comment>
<protein>
    <submittedName>
        <fullName evidence="2">Uncharacterized protein</fullName>
    </submittedName>
</protein>
<feature type="chain" id="PRO_5040186539" evidence="1">
    <location>
        <begin position="28"/>
        <end position="482"/>
    </location>
</feature>
<evidence type="ECO:0000313" key="3">
    <source>
        <dbReference type="Proteomes" id="UP000720189"/>
    </source>
</evidence>
<dbReference type="AlphaFoldDB" id="A0A9P9FYS9"/>
<evidence type="ECO:0000256" key="1">
    <source>
        <dbReference type="SAM" id="SignalP"/>
    </source>
</evidence>
<feature type="signal peptide" evidence="1">
    <location>
        <begin position="1"/>
        <end position="27"/>
    </location>
</feature>
<accession>A0A9P9FYS9</accession>
<dbReference type="RefSeq" id="XP_046043026.1">
    <property type="nucleotide sequence ID" value="XM_046197855.1"/>
</dbReference>
<dbReference type="EMBL" id="JAGMUX010000023">
    <property type="protein sequence ID" value="KAH7230215.1"/>
    <property type="molecule type" value="Genomic_DNA"/>
</dbReference>
<keyword evidence="3" id="KW-1185">Reference proteome</keyword>
<name>A0A9P9FYS9_FUSRE</name>
<evidence type="ECO:0000313" key="2">
    <source>
        <dbReference type="EMBL" id="KAH7230215.1"/>
    </source>
</evidence>
<organism evidence="2 3">
    <name type="scientific">Fusarium redolens</name>
    <dbReference type="NCBI Taxonomy" id="48865"/>
    <lineage>
        <taxon>Eukaryota</taxon>
        <taxon>Fungi</taxon>
        <taxon>Dikarya</taxon>
        <taxon>Ascomycota</taxon>
        <taxon>Pezizomycotina</taxon>
        <taxon>Sordariomycetes</taxon>
        <taxon>Hypocreomycetidae</taxon>
        <taxon>Hypocreales</taxon>
        <taxon>Nectriaceae</taxon>
        <taxon>Fusarium</taxon>
        <taxon>Fusarium redolens species complex</taxon>
    </lineage>
</organism>
<proteinExistence type="predicted"/>
<dbReference type="GeneID" id="70227809"/>
<dbReference type="OrthoDB" id="3945550at2759"/>